<reference evidence="3" key="1">
    <citation type="submission" date="2016-11" db="EMBL/GenBank/DDBJ databases">
        <authorList>
            <person name="Varghese N."/>
            <person name="Submissions S."/>
        </authorList>
    </citation>
    <scope>NUCLEOTIDE SEQUENCE [LARGE SCALE GENOMIC DNA]</scope>
    <source>
        <strain evidence="3">CGMCC 1.8995</strain>
    </source>
</reference>
<dbReference type="Proteomes" id="UP000184520">
    <property type="component" value="Unassembled WGS sequence"/>
</dbReference>
<feature type="signal peptide" evidence="1">
    <location>
        <begin position="1"/>
        <end position="30"/>
    </location>
</feature>
<proteinExistence type="predicted"/>
<dbReference type="RefSeq" id="WP_073316590.1">
    <property type="nucleotide sequence ID" value="NZ_FQWD01000001.1"/>
</dbReference>
<evidence type="ECO:0000256" key="1">
    <source>
        <dbReference type="SAM" id="SignalP"/>
    </source>
</evidence>
<evidence type="ECO:0000313" key="2">
    <source>
        <dbReference type="EMBL" id="SHF71955.1"/>
    </source>
</evidence>
<gene>
    <name evidence="2" type="ORF">SAMN05216361_0177</name>
</gene>
<accession>A0A1M5DYD1</accession>
<name>A0A1M5DYD1_9ALTE</name>
<dbReference type="SUPFAM" id="SSF53850">
    <property type="entry name" value="Periplasmic binding protein-like II"/>
    <property type="match status" value="1"/>
</dbReference>
<evidence type="ECO:0000313" key="3">
    <source>
        <dbReference type="Proteomes" id="UP000184520"/>
    </source>
</evidence>
<dbReference type="AlphaFoldDB" id="A0A1M5DYD1"/>
<keyword evidence="1" id="KW-0732">Signal</keyword>
<dbReference type="OrthoDB" id="6120576at2"/>
<keyword evidence="3" id="KW-1185">Reference proteome</keyword>
<sequence length="238" mass="26588">MLNGYYRRWATAFHFVAFSTTLLIAFACNAETKKPSLSVLAVEYPPFTTSNATDRGINFRLFSKAVGHRFTIKPVFVPPARAGQVLRSSPWCVSFYPPKGMDDSVTFIPLSEQRVELAFYRAASSSERVSSLHQLANERIAVLRVKELGPFHQPLLDVGAELLMVESIAQGLDLLTFGRVDSILADDDGVISALSRMQDQPVLERSKLVYFETMVGAHLNKQCPHFEDLAELLRNTGY</sequence>
<organism evidence="2 3">
    <name type="scientific">Marisediminitalea aggregata</name>
    <dbReference type="NCBI Taxonomy" id="634436"/>
    <lineage>
        <taxon>Bacteria</taxon>
        <taxon>Pseudomonadati</taxon>
        <taxon>Pseudomonadota</taxon>
        <taxon>Gammaproteobacteria</taxon>
        <taxon>Alteromonadales</taxon>
        <taxon>Alteromonadaceae</taxon>
        <taxon>Marisediminitalea</taxon>
    </lineage>
</organism>
<feature type="chain" id="PRO_5013200343" evidence="1">
    <location>
        <begin position="31"/>
        <end position="238"/>
    </location>
</feature>
<dbReference type="PROSITE" id="PS51257">
    <property type="entry name" value="PROKAR_LIPOPROTEIN"/>
    <property type="match status" value="1"/>
</dbReference>
<dbReference type="STRING" id="634436.SAMN05216361_0177"/>
<dbReference type="EMBL" id="FQWD01000001">
    <property type="protein sequence ID" value="SHF71955.1"/>
    <property type="molecule type" value="Genomic_DNA"/>
</dbReference>
<protein>
    <submittedName>
        <fullName evidence="2">Polar amino acid transport system substrate-binding protein</fullName>
    </submittedName>
</protein>